<dbReference type="Proteomes" id="UP001399917">
    <property type="component" value="Unassembled WGS sequence"/>
</dbReference>
<evidence type="ECO:0000313" key="2">
    <source>
        <dbReference type="Proteomes" id="UP001399917"/>
    </source>
</evidence>
<comment type="caution">
    <text evidence="1">The sequence shown here is derived from an EMBL/GenBank/DDBJ whole genome shotgun (WGS) entry which is preliminary data.</text>
</comment>
<dbReference type="RefSeq" id="WP_344848152.1">
    <property type="nucleotide sequence ID" value="NZ_BAABDF010000007.1"/>
</dbReference>
<reference evidence="2" key="1">
    <citation type="journal article" date="2019" name="Int. J. Syst. Evol. Microbiol.">
        <title>The Global Catalogue of Microorganisms (GCM) 10K type strain sequencing project: providing services to taxonomists for standard genome sequencing and annotation.</title>
        <authorList>
            <consortium name="The Broad Institute Genomics Platform"/>
            <consortium name="The Broad Institute Genome Sequencing Center for Infectious Disease"/>
            <person name="Wu L."/>
            <person name="Ma J."/>
        </authorList>
    </citation>
    <scope>NUCLEOTIDE SEQUENCE [LARGE SCALE GENOMIC DNA]</scope>
    <source>
        <strain evidence="2">JCM 17190</strain>
    </source>
</reference>
<keyword evidence="2" id="KW-1185">Reference proteome</keyword>
<proteinExistence type="predicted"/>
<organism evidence="1 2">
    <name type="scientific">Celeribacter arenosi</name>
    <dbReference type="NCBI Taxonomy" id="792649"/>
    <lineage>
        <taxon>Bacteria</taxon>
        <taxon>Pseudomonadati</taxon>
        <taxon>Pseudomonadota</taxon>
        <taxon>Alphaproteobacteria</taxon>
        <taxon>Rhodobacterales</taxon>
        <taxon>Roseobacteraceae</taxon>
        <taxon>Celeribacter</taxon>
    </lineage>
</organism>
<protein>
    <submittedName>
        <fullName evidence="1">Uncharacterized protein</fullName>
    </submittedName>
</protein>
<dbReference type="EMBL" id="BAABDF010000007">
    <property type="protein sequence ID" value="GAA3876828.1"/>
    <property type="molecule type" value="Genomic_DNA"/>
</dbReference>
<accession>A0ABP7KGG0</accession>
<gene>
    <name evidence="1" type="ORF">GCM10022404_28210</name>
</gene>
<name>A0ABP7KGG0_9RHOB</name>
<evidence type="ECO:0000313" key="1">
    <source>
        <dbReference type="EMBL" id="GAA3876828.1"/>
    </source>
</evidence>
<sequence>MTDAPLSSSLALARSLLDRARPHAGLGAAFSNGSPFIIDLPDYHGGLGARIDTNALRTLASLYFNAEIEGTYLLAVAEELAGARFTLNLDDVDAARRLEEFAAAMRREWVDRTLRNQIFARVFGVGYPDANLGEGIVNHAFEPNFARLCQAFVQAAIGPPYQSSSSGTTAILSMSFSALSGVLAPKLQGNTLIVAERLTTQLQLAVDTLNAPGLARLFMGRTAWDVVRGVLGQDLPNLSGHVTRAQTGMRIMAWLAEAAPALHSGDSATISARIAAQPQVGDWAALWLDASGLSQQAQPTQSGYAQAPYGSGHGALQSPYYGASGAPSAAGYAP</sequence>